<feature type="non-terminal residue" evidence="2">
    <location>
        <position position="1"/>
    </location>
</feature>
<name>A0A1L9VIJ2_ASPGL</name>
<proteinExistence type="predicted"/>
<evidence type="ECO:0000256" key="1">
    <source>
        <dbReference type="SAM" id="MobiDB-lite"/>
    </source>
</evidence>
<feature type="compositionally biased region" description="Polar residues" evidence="1">
    <location>
        <begin position="16"/>
        <end position="35"/>
    </location>
</feature>
<accession>A0A1L9VIJ2</accession>
<evidence type="ECO:0000313" key="2">
    <source>
        <dbReference type="EMBL" id="OJJ83724.1"/>
    </source>
</evidence>
<sequence>LTFDFNKTELQHFTHGTNHPNPTCSIRSTQGSHTVTPPPPGSATRWLGIWFDRRLSFSKHCRTLAAKARQTAAEATITCVISVLCYGAEAWWPG</sequence>
<dbReference type="STRING" id="1160497.A0A1L9VIJ2"/>
<reference evidence="3" key="1">
    <citation type="journal article" date="2017" name="Genome Biol.">
        <title>Comparative genomics reveals high biological diversity and specific adaptations in the industrially and medically important fungal genus Aspergillus.</title>
        <authorList>
            <person name="de Vries R.P."/>
            <person name="Riley R."/>
            <person name="Wiebenga A."/>
            <person name="Aguilar-Osorio G."/>
            <person name="Amillis S."/>
            <person name="Uchima C.A."/>
            <person name="Anderluh G."/>
            <person name="Asadollahi M."/>
            <person name="Askin M."/>
            <person name="Barry K."/>
            <person name="Battaglia E."/>
            <person name="Bayram O."/>
            <person name="Benocci T."/>
            <person name="Braus-Stromeyer S.A."/>
            <person name="Caldana C."/>
            <person name="Canovas D."/>
            <person name="Cerqueira G.C."/>
            <person name="Chen F."/>
            <person name="Chen W."/>
            <person name="Choi C."/>
            <person name="Clum A."/>
            <person name="Dos Santos R.A."/>
            <person name="Damasio A.R."/>
            <person name="Diallinas G."/>
            <person name="Emri T."/>
            <person name="Fekete E."/>
            <person name="Flipphi M."/>
            <person name="Freyberg S."/>
            <person name="Gallo A."/>
            <person name="Gournas C."/>
            <person name="Habgood R."/>
            <person name="Hainaut M."/>
            <person name="Harispe M.L."/>
            <person name="Henrissat B."/>
            <person name="Hilden K.S."/>
            <person name="Hope R."/>
            <person name="Hossain A."/>
            <person name="Karabika E."/>
            <person name="Karaffa L."/>
            <person name="Karanyi Z."/>
            <person name="Krasevec N."/>
            <person name="Kuo A."/>
            <person name="Kusch H."/>
            <person name="LaButti K."/>
            <person name="Lagendijk E.L."/>
            <person name="Lapidus A."/>
            <person name="Levasseur A."/>
            <person name="Lindquist E."/>
            <person name="Lipzen A."/>
            <person name="Logrieco A.F."/>
            <person name="MacCabe A."/>
            <person name="Maekelae M.R."/>
            <person name="Malavazi I."/>
            <person name="Melin P."/>
            <person name="Meyer V."/>
            <person name="Mielnichuk N."/>
            <person name="Miskei M."/>
            <person name="Molnar A.P."/>
            <person name="Mule G."/>
            <person name="Ngan C.Y."/>
            <person name="Orejas M."/>
            <person name="Orosz E."/>
            <person name="Ouedraogo J.P."/>
            <person name="Overkamp K.M."/>
            <person name="Park H.-S."/>
            <person name="Perrone G."/>
            <person name="Piumi F."/>
            <person name="Punt P.J."/>
            <person name="Ram A.F."/>
            <person name="Ramon A."/>
            <person name="Rauscher S."/>
            <person name="Record E."/>
            <person name="Riano-Pachon D.M."/>
            <person name="Robert V."/>
            <person name="Roehrig J."/>
            <person name="Ruller R."/>
            <person name="Salamov A."/>
            <person name="Salih N.S."/>
            <person name="Samson R.A."/>
            <person name="Sandor E."/>
            <person name="Sanguinetti M."/>
            <person name="Schuetze T."/>
            <person name="Sepcic K."/>
            <person name="Shelest E."/>
            <person name="Sherlock G."/>
            <person name="Sophianopoulou V."/>
            <person name="Squina F.M."/>
            <person name="Sun H."/>
            <person name="Susca A."/>
            <person name="Todd R.B."/>
            <person name="Tsang A."/>
            <person name="Unkles S.E."/>
            <person name="van de Wiele N."/>
            <person name="van Rossen-Uffink D."/>
            <person name="Oliveira J.V."/>
            <person name="Vesth T.C."/>
            <person name="Visser J."/>
            <person name="Yu J.-H."/>
            <person name="Zhou M."/>
            <person name="Andersen M.R."/>
            <person name="Archer D.B."/>
            <person name="Baker S.E."/>
            <person name="Benoit I."/>
            <person name="Brakhage A.A."/>
            <person name="Braus G.H."/>
            <person name="Fischer R."/>
            <person name="Frisvad J.C."/>
            <person name="Goldman G.H."/>
            <person name="Houbraken J."/>
            <person name="Oakley B."/>
            <person name="Pocsi I."/>
            <person name="Scazzocchio C."/>
            <person name="Seiboth B."/>
            <person name="vanKuyk P.A."/>
            <person name="Wortman J."/>
            <person name="Dyer P.S."/>
            <person name="Grigoriev I.V."/>
        </authorList>
    </citation>
    <scope>NUCLEOTIDE SEQUENCE [LARGE SCALE GENOMIC DNA]</scope>
    <source>
        <strain evidence="3">CBS 516.65</strain>
    </source>
</reference>
<gene>
    <name evidence="2" type="ORF">ASPGLDRAFT_47393</name>
</gene>
<dbReference type="Proteomes" id="UP000184300">
    <property type="component" value="Unassembled WGS sequence"/>
</dbReference>
<dbReference type="EMBL" id="KV878898">
    <property type="protein sequence ID" value="OJJ83724.1"/>
    <property type="molecule type" value="Genomic_DNA"/>
</dbReference>
<dbReference type="AlphaFoldDB" id="A0A1L9VIJ2"/>
<protein>
    <submittedName>
        <fullName evidence="2">Uncharacterized protein</fullName>
    </submittedName>
</protein>
<dbReference type="PANTHER" id="PTHR33481:SF1">
    <property type="entry name" value="ENDONUCLEASE_EXONUCLEASE_PHOSPHATASE DOMAIN-CONTAINING PROTEIN-RELATED"/>
    <property type="match status" value="1"/>
</dbReference>
<organism evidence="2 3">
    <name type="scientific">Aspergillus glaucus CBS 516.65</name>
    <dbReference type="NCBI Taxonomy" id="1160497"/>
    <lineage>
        <taxon>Eukaryota</taxon>
        <taxon>Fungi</taxon>
        <taxon>Dikarya</taxon>
        <taxon>Ascomycota</taxon>
        <taxon>Pezizomycotina</taxon>
        <taxon>Eurotiomycetes</taxon>
        <taxon>Eurotiomycetidae</taxon>
        <taxon>Eurotiales</taxon>
        <taxon>Aspergillaceae</taxon>
        <taxon>Aspergillus</taxon>
        <taxon>Aspergillus subgen. Aspergillus</taxon>
    </lineage>
</organism>
<dbReference type="VEuPathDB" id="FungiDB:ASPGLDRAFT_47393"/>
<feature type="region of interest" description="Disordered" evidence="1">
    <location>
        <begin position="16"/>
        <end position="40"/>
    </location>
</feature>
<dbReference type="PANTHER" id="PTHR33481">
    <property type="entry name" value="REVERSE TRANSCRIPTASE"/>
    <property type="match status" value="1"/>
</dbReference>
<dbReference type="OrthoDB" id="4357294at2759"/>
<dbReference type="RefSeq" id="XP_022400422.1">
    <property type="nucleotide sequence ID" value="XM_022546666.1"/>
</dbReference>
<evidence type="ECO:0000313" key="3">
    <source>
        <dbReference type="Proteomes" id="UP000184300"/>
    </source>
</evidence>
<keyword evidence="3" id="KW-1185">Reference proteome</keyword>
<dbReference type="GeneID" id="34462927"/>